<dbReference type="GO" id="GO:0070041">
    <property type="term" value="F:rRNA (uridine-C5-)-methyltransferase activity"/>
    <property type="evidence" value="ECO:0007669"/>
    <property type="project" value="UniProtKB-ARBA"/>
</dbReference>
<evidence type="ECO:0000259" key="6">
    <source>
        <dbReference type="PROSITE" id="PS50926"/>
    </source>
</evidence>
<dbReference type="PROSITE" id="PS01230">
    <property type="entry name" value="TRMA_1"/>
    <property type="match status" value="1"/>
</dbReference>
<protein>
    <submittedName>
        <fullName evidence="7">23S rRNA (Uracil1939-C5)-methyltransferase</fullName>
    </submittedName>
</protein>
<evidence type="ECO:0000256" key="5">
    <source>
        <dbReference type="PROSITE-ProRule" id="PRU10015"/>
    </source>
</evidence>
<accession>A0A4R1QX32</accession>
<proteinExistence type="inferred from homology"/>
<dbReference type="GO" id="GO:0070475">
    <property type="term" value="P:rRNA base methylation"/>
    <property type="evidence" value="ECO:0007669"/>
    <property type="project" value="TreeGrafter"/>
</dbReference>
<dbReference type="Pfam" id="PF01938">
    <property type="entry name" value="TRAM"/>
    <property type="match status" value="1"/>
</dbReference>
<comment type="caution">
    <text evidence="7">The sequence shown here is derived from an EMBL/GenBank/DDBJ whole genome shotgun (WGS) entry which is preliminary data.</text>
</comment>
<organism evidence="7 8">
    <name type="scientific">Kineothrix alysoides</name>
    <dbReference type="NCBI Taxonomy" id="1469948"/>
    <lineage>
        <taxon>Bacteria</taxon>
        <taxon>Bacillati</taxon>
        <taxon>Bacillota</taxon>
        <taxon>Clostridia</taxon>
        <taxon>Lachnospirales</taxon>
        <taxon>Lachnospiraceae</taxon>
        <taxon>Kineothrix</taxon>
    </lineage>
</organism>
<dbReference type="NCBIfam" id="TIGR00479">
    <property type="entry name" value="rumA"/>
    <property type="match status" value="1"/>
</dbReference>
<dbReference type="EMBL" id="SLUO01000016">
    <property type="protein sequence ID" value="TCL55190.1"/>
    <property type="molecule type" value="Genomic_DNA"/>
</dbReference>
<feature type="binding site" evidence="4">
    <location>
        <position position="400"/>
    </location>
    <ligand>
        <name>S-adenosyl-L-methionine</name>
        <dbReference type="ChEBI" id="CHEBI:59789"/>
    </ligand>
</feature>
<dbReference type="Gene3D" id="2.40.50.140">
    <property type="entry name" value="Nucleic acid-binding proteins"/>
    <property type="match status" value="1"/>
</dbReference>
<evidence type="ECO:0000313" key="8">
    <source>
        <dbReference type="Proteomes" id="UP000295718"/>
    </source>
</evidence>
<keyword evidence="3 4" id="KW-0949">S-adenosyl-L-methionine</keyword>
<evidence type="ECO:0000256" key="3">
    <source>
        <dbReference type="ARBA" id="ARBA00022691"/>
    </source>
</evidence>
<keyword evidence="8" id="KW-1185">Reference proteome</keyword>
<dbReference type="Pfam" id="PF05958">
    <property type="entry name" value="tRNA_U5-meth_tr"/>
    <property type="match status" value="1"/>
</dbReference>
<dbReference type="PROSITE" id="PS51687">
    <property type="entry name" value="SAM_MT_RNA_M5U"/>
    <property type="match status" value="1"/>
</dbReference>
<feature type="active site" evidence="5">
    <location>
        <position position="427"/>
    </location>
</feature>
<comment type="similarity">
    <text evidence="4">Belongs to the class I-like SAM-binding methyltransferase superfamily. RNA M5U methyltransferase family.</text>
</comment>
<dbReference type="InterPro" id="IPR012340">
    <property type="entry name" value="NA-bd_OB-fold"/>
</dbReference>
<evidence type="ECO:0000256" key="1">
    <source>
        <dbReference type="ARBA" id="ARBA00022603"/>
    </source>
</evidence>
<dbReference type="InterPro" id="IPR010280">
    <property type="entry name" value="U5_MeTrfase_fam"/>
</dbReference>
<feature type="binding site" evidence="4">
    <location>
        <position position="330"/>
    </location>
    <ligand>
        <name>S-adenosyl-L-methionine</name>
        <dbReference type="ChEBI" id="CHEBI:59789"/>
    </ligand>
</feature>
<evidence type="ECO:0000256" key="4">
    <source>
        <dbReference type="PROSITE-ProRule" id="PRU01024"/>
    </source>
</evidence>
<dbReference type="SUPFAM" id="SSF53335">
    <property type="entry name" value="S-adenosyl-L-methionine-dependent methyltransferases"/>
    <property type="match status" value="1"/>
</dbReference>
<feature type="binding site" evidence="4">
    <location>
        <position position="351"/>
    </location>
    <ligand>
        <name>S-adenosyl-L-methionine</name>
        <dbReference type="ChEBI" id="CHEBI:59789"/>
    </ligand>
</feature>
<dbReference type="PANTHER" id="PTHR11061:SF30">
    <property type="entry name" value="TRNA (URACIL(54)-C(5))-METHYLTRANSFERASE"/>
    <property type="match status" value="1"/>
</dbReference>
<evidence type="ECO:0000256" key="2">
    <source>
        <dbReference type="ARBA" id="ARBA00022679"/>
    </source>
</evidence>
<dbReference type="PROSITE" id="PS50926">
    <property type="entry name" value="TRAM"/>
    <property type="match status" value="1"/>
</dbReference>
<dbReference type="STRING" id="1469948.GCA_000732725_03384"/>
<feature type="binding site" evidence="4">
    <location>
        <position position="301"/>
    </location>
    <ligand>
        <name>S-adenosyl-L-methionine</name>
        <dbReference type="ChEBI" id="CHEBI:59789"/>
    </ligand>
</feature>
<reference evidence="7 8" key="1">
    <citation type="submission" date="2019-03" db="EMBL/GenBank/DDBJ databases">
        <title>Genomic Encyclopedia of Type Strains, Phase IV (KMG-IV): sequencing the most valuable type-strain genomes for metagenomic binning, comparative biology and taxonomic classification.</title>
        <authorList>
            <person name="Goeker M."/>
        </authorList>
    </citation>
    <scope>NUCLEOTIDE SEQUENCE [LARGE SCALE GENOMIC DNA]</scope>
    <source>
        <strain evidence="7 8">DSM 100556</strain>
    </source>
</reference>
<dbReference type="SUPFAM" id="SSF50249">
    <property type="entry name" value="Nucleic acid-binding proteins"/>
    <property type="match status" value="1"/>
</dbReference>
<keyword evidence="2 4" id="KW-0808">Transferase</keyword>
<gene>
    <name evidence="7" type="ORF">EDD76_11630</name>
</gene>
<dbReference type="Proteomes" id="UP000295718">
    <property type="component" value="Unassembled WGS sequence"/>
</dbReference>
<dbReference type="FunFam" id="2.40.50.140:FF:000097">
    <property type="entry name" value="23S rRNA (uracil(1939)-C(5))-methyltransferase RlmD"/>
    <property type="match status" value="1"/>
</dbReference>
<dbReference type="RefSeq" id="WP_031392012.1">
    <property type="nucleotide sequence ID" value="NZ_JPNB01000002.1"/>
</dbReference>
<dbReference type="Gene3D" id="2.40.50.1070">
    <property type="match status" value="1"/>
</dbReference>
<dbReference type="InterPro" id="IPR002792">
    <property type="entry name" value="TRAM_dom"/>
</dbReference>
<dbReference type="AlphaFoldDB" id="A0A4R1QX32"/>
<dbReference type="Gene3D" id="3.40.50.150">
    <property type="entry name" value="Vaccinia Virus protein VP39"/>
    <property type="match status" value="1"/>
</dbReference>
<dbReference type="InterPro" id="IPR029063">
    <property type="entry name" value="SAM-dependent_MTases_sf"/>
</dbReference>
<feature type="domain" description="TRAM" evidence="6">
    <location>
        <begin position="2"/>
        <end position="60"/>
    </location>
</feature>
<dbReference type="PANTHER" id="PTHR11061">
    <property type="entry name" value="RNA M5U METHYLTRANSFERASE"/>
    <property type="match status" value="1"/>
</dbReference>
<feature type="active site" description="Nucleophile" evidence="4">
    <location>
        <position position="427"/>
    </location>
</feature>
<sequence>MEYKKNDILTVTIEDMGSDGEGIGKVDGYTLFIKDAVIGDVVTCKIMKAKKNYAYARLEKVMEPSSLRTAPVCKYHKQCGGCQLQAMSYEAQLKYKQNKVRNNLIRIGGFDKEFVDHIMEPVVGMENPYHYRNKAQFPVGTDKDGNLITGFYAGRTHDIIANTDCALGVKENKEILETVLRYMKENGITAYDEKTGKGIVRHILIRKGFTSGEIMVCLVINTSKPLPAQEKLIGLLQEIPGMTSVSVSINTERTNVIMGKEVRTIWGEDTITDTIHVRNTSDFSLTDKGISFHISPLSFYQVNPVQTEKLYSLALEYAGLTGQETVWDLYCGIGTISLFLAGKAKRVYGVEIVPQAIEDARKNAEFNQITNVEFFTGKAEEVLPEKYEQEGIHADVIVVDPPRKGCDQACLDTMLKMQPERIVYVSCDSATLARDLKVLCDGGYEIVRGRAVDQFGGTVHVESVVLMTRKDG</sequence>
<keyword evidence="1 4" id="KW-0489">Methyltransferase</keyword>
<name>A0A4R1QX32_9FIRM</name>
<dbReference type="CDD" id="cd02440">
    <property type="entry name" value="AdoMet_MTases"/>
    <property type="match status" value="1"/>
</dbReference>
<dbReference type="InterPro" id="IPR030390">
    <property type="entry name" value="MeTrfase_TrmA_AS"/>
</dbReference>
<dbReference type="FunFam" id="3.40.50.150:FF:000009">
    <property type="entry name" value="23S rRNA (Uracil(1939)-C(5))-methyltransferase RlmD"/>
    <property type="match status" value="1"/>
</dbReference>
<dbReference type="OrthoDB" id="9804590at2"/>
<evidence type="ECO:0000313" key="7">
    <source>
        <dbReference type="EMBL" id="TCL55190.1"/>
    </source>
</evidence>
<dbReference type="FunFam" id="2.40.50.1070:FF:000003">
    <property type="entry name" value="23S rRNA (Uracil-5-)-methyltransferase RumA"/>
    <property type="match status" value="1"/>
</dbReference>